<feature type="non-terminal residue" evidence="3">
    <location>
        <position position="1"/>
    </location>
</feature>
<evidence type="ECO:0000256" key="1">
    <source>
        <dbReference type="SAM" id="MobiDB-lite"/>
    </source>
</evidence>
<reference evidence="3" key="1">
    <citation type="submission" date="2025-08" db="UniProtKB">
        <authorList>
            <consortium name="RefSeq"/>
        </authorList>
    </citation>
    <scope>IDENTIFICATION</scope>
    <source>
        <strain evidence="3">15112-1751.03</strain>
        <tissue evidence="3">Whole Adult</tissue>
    </source>
</reference>
<sequence>QLPQQQHLRQQQQQQQQQLSPAQQQHQHQVHFATNSSTSTTTASSSAAAVAAAAAATTTTRTRDILYEPTNQATSKAIAANDVVSFSLTAQRRRELQLRAELQCQEQVMLSGGACTRNGDEVAL</sequence>
<keyword evidence="2" id="KW-1185">Reference proteome</keyword>
<dbReference type="AlphaFoldDB" id="A0A9C6SU11"/>
<feature type="region of interest" description="Disordered" evidence="1">
    <location>
        <begin position="1"/>
        <end position="63"/>
    </location>
</feature>
<proteinExistence type="predicted"/>
<dbReference type="GeneID" id="127565452"/>
<dbReference type="RefSeq" id="XP_051859891.1">
    <property type="nucleotide sequence ID" value="XM_052003931.1"/>
</dbReference>
<organism evidence="2 3">
    <name type="scientific">Drosophila albomicans</name>
    <name type="common">Fruit fly</name>
    <dbReference type="NCBI Taxonomy" id="7291"/>
    <lineage>
        <taxon>Eukaryota</taxon>
        <taxon>Metazoa</taxon>
        <taxon>Ecdysozoa</taxon>
        <taxon>Arthropoda</taxon>
        <taxon>Hexapoda</taxon>
        <taxon>Insecta</taxon>
        <taxon>Pterygota</taxon>
        <taxon>Neoptera</taxon>
        <taxon>Endopterygota</taxon>
        <taxon>Diptera</taxon>
        <taxon>Brachycera</taxon>
        <taxon>Muscomorpha</taxon>
        <taxon>Ephydroidea</taxon>
        <taxon>Drosophilidae</taxon>
        <taxon>Drosophila</taxon>
    </lineage>
</organism>
<name>A0A9C6SU11_DROAB</name>
<feature type="compositionally biased region" description="Low complexity" evidence="1">
    <location>
        <begin position="1"/>
        <end position="60"/>
    </location>
</feature>
<dbReference type="Proteomes" id="UP000515160">
    <property type="component" value="Chromosome 3"/>
</dbReference>
<accession>A0A9C6SU11</accession>
<evidence type="ECO:0000313" key="2">
    <source>
        <dbReference type="Proteomes" id="UP000515160"/>
    </source>
</evidence>
<protein>
    <submittedName>
        <fullName evidence="3">cAMP-dependent protein kinase catalytic subunit-like</fullName>
    </submittedName>
</protein>
<gene>
    <name evidence="3" type="primary">LOC127565452</name>
</gene>
<evidence type="ECO:0000313" key="3">
    <source>
        <dbReference type="RefSeq" id="XP_051859891.1"/>
    </source>
</evidence>